<feature type="non-terminal residue" evidence="2">
    <location>
        <position position="64"/>
    </location>
</feature>
<evidence type="ECO:0000313" key="2">
    <source>
        <dbReference type="EMBL" id="CAA9549094.1"/>
    </source>
</evidence>
<accession>A0A6J4UJ04</accession>
<organism evidence="2">
    <name type="scientific">uncultured Thermomicrobiales bacterium</name>
    <dbReference type="NCBI Taxonomy" id="1645740"/>
    <lineage>
        <taxon>Bacteria</taxon>
        <taxon>Pseudomonadati</taxon>
        <taxon>Thermomicrobiota</taxon>
        <taxon>Thermomicrobia</taxon>
        <taxon>Thermomicrobiales</taxon>
        <taxon>environmental samples</taxon>
    </lineage>
</organism>
<dbReference type="AlphaFoldDB" id="A0A6J4UJ04"/>
<gene>
    <name evidence="2" type="ORF">AVDCRST_MAG88-636</name>
</gene>
<name>A0A6J4UJ04_9BACT</name>
<reference evidence="2" key="1">
    <citation type="submission" date="2020-02" db="EMBL/GenBank/DDBJ databases">
        <authorList>
            <person name="Meier V. D."/>
        </authorList>
    </citation>
    <scope>NUCLEOTIDE SEQUENCE</scope>
    <source>
        <strain evidence="2">AVDCRST_MAG88</strain>
    </source>
</reference>
<proteinExistence type="predicted"/>
<feature type="compositionally biased region" description="Basic residues" evidence="1">
    <location>
        <begin position="7"/>
        <end position="24"/>
    </location>
</feature>
<sequence>STSFPARRARKGARSAGSRRRSRRAPGAGNSSPNRDWWVGACRRAGATCATTATSPARPTRHGR</sequence>
<dbReference type="EMBL" id="CADCWM010000215">
    <property type="protein sequence ID" value="CAA9549094.1"/>
    <property type="molecule type" value="Genomic_DNA"/>
</dbReference>
<evidence type="ECO:0000256" key="1">
    <source>
        <dbReference type="SAM" id="MobiDB-lite"/>
    </source>
</evidence>
<feature type="region of interest" description="Disordered" evidence="1">
    <location>
        <begin position="1"/>
        <end position="37"/>
    </location>
</feature>
<feature type="non-terminal residue" evidence="2">
    <location>
        <position position="1"/>
    </location>
</feature>
<protein>
    <submittedName>
        <fullName evidence="2">Uncharacterized protein</fullName>
    </submittedName>
</protein>